<protein>
    <recommendedName>
        <fullName evidence="4">Fib-L</fullName>
    </recommendedName>
</protein>
<keyword evidence="1" id="KW-0732">Signal</keyword>
<evidence type="ECO:0000313" key="2">
    <source>
        <dbReference type="EMBL" id="CAH0719220.1"/>
    </source>
</evidence>
<evidence type="ECO:0008006" key="4">
    <source>
        <dbReference type="Google" id="ProtNLM"/>
    </source>
</evidence>
<dbReference type="EMBL" id="OV170233">
    <property type="protein sequence ID" value="CAH0719220.1"/>
    <property type="molecule type" value="Genomic_DNA"/>
</dbReference>
<evidence type="ECO:0000313" key="3">
    <source>
        <dbReference type="Proteomes" id="UP000838878"/>
    </source>
</evidence>
<dbReference type="Pfam" id="PF05849">
    <property type="entry name" value="L-fibroin"/>
    <property type="match status" value="1"/>
</dbReference>
<accession>A0A8J9YAH5</accession>
<feature type="non-terminal residue" evidence="2">
    <location>
        <position position="299"/>
    </location>
</feature>
<sequence>MTSTMLHFALILLVAQSAFALPSVGVNFYNIDPNKPFKDNGQLVSSSITDGALQYIDGGDTPLYAQILIQIINDLANSGDKASQATAVLQTIVSIGELANGSPGDSCEAAAFINASASGNIGEIRSTLTSFAQRIISYMDIISQLVVNPNAVRYSAGPRGNCLGGGRSYRFEEFWDVILGNANAYQIDLLNEEYCAARRLYNAFNVRSNNLSAAITASAGPHALQLMHHAMGPVAQVFSVARSTDRSWIFDTTQITLLSSLLLWGKLWNDLSKVFSPSPTASLAARAELTQTCTGMCFL</sequence>
<proteinExistence type="predicted"/>
<dbReference type="OrthoDB" id="8118339at2759"/>
<feature type="signal peptide" evidence="1">
    <location>
        <begin position="1"/>
        <end position="20"/>
    </location>
</feature>
<name>A0A8J9YAH5_9NEOP</name>
<gene>
    <name evidence="2" type="ORF">BINO364_LOCUS5591</name>
</gene>
<dbReference type="GO" id="GO:0005576">
    <property type="term" value="C:extracellular region"/>
    <property type="evidence" value="ECO:0007669"/>
    <property type="project" value="InterPro"/>
</dbReference>
<organism evidence="2 3">
    <name type="scientific">Brenthis ino</name>
    <name type="common">lesser marbled fritillary</name>
    <dbReference type="NCBI Taxonomy" id="405034"/>
    <lineage>
        <taxon>Eukaryota</taxon>
        <taxon>Metazoa</taxon>
        <taxon>Ecdysozoa</taxon>
        <taxon>Arthropoda</taxon>
        <taxon>Hexapoda</taxon>
        <taxon>Insecta</taxon>
        <taxon>Pterygota</taxon>
        <taxon>Neoptera</taxon>
        <taxon>Endopterygota</taxon>
        <taxon>Lepidoptera</taxon>
        <taxon>Glossata</taxon>
        <taxon>Ditrysia</taxon>
        <taxon>Papilionoidea</taxon>
        <taxon>Nymphalidae</taxon>
        <taxon>Heliconiinae</taxon>
        <taxon>Argynnini</taxon>
        <taxon>Brenthis</taxon>
    </lineage>
</organism>
<feature type="chain" id="PRO_5035426441" description="Fib-L" evidence="1">
    <location>
        <begin position="21"/>
        <end position="299"/>
    </location>
</feature>
<dbReference type="AlphaFoldDB" id="A0A8J9YAH5"/>
<keyword evidence="3" id="KW-1185">Reference proteome</keyword>
<reference evidence="2" key="1">
    <citation type="submission" date="2021-12" db="EMBL/GenBank/DDBJ databases">
        <authorList>
            <person name="Martin H S."/>
        </authorList>
    </citation>
    <scope>NUCLEOTIDE SEQUENCE</scope>
</reference>
<dbReference type="InterPro" id="IPR008660">
    <property type="entry name" value="L-fibroin"/>
</dbReference>
<evidence type="ECO:0000256" key="1">
    <source>
        <dbReference type="SAM" id="SignalP"/>
    </source>
</evidence>
<dbReference type="Proteomes" id="UP000838878">
    <property type="component" value="Chromosome 13"/>
</dbReference>